<comment type="catalytic activity">
    <reaction evidence="5">
        <text>pyridoxamine 5'-phosphate + O2 + H2O = pyridoxal 5'-phosphate + H2O2 + NH4(+)</text>
        <dbReference type="Rhea" id="RHEA:15817"/>
        <dbReference type="ChEBI" id="CHEBI:15377"/>
        <dbReference type="ChEBI" id="CHEBI:15379"/>
        <dbReference type="ChEBI" id="CHEBI:16240"/>
        <dbReference type="ChEBI" id="CHEBI:28938"/>
        <dbReference type="ChEBI" id="CHEBI:58451"/>
        <dbReference type="ChEBI" id="CHEBI:597326"/>
        <dbReference type="EC" id="1.4.3.5"/>
    </reaction>
</comment>
<dbReference type="PIRSF" id="PIRSF000190">
    <property type="entry name" value="Pyd_amn-ph_oxd"/>
    <property type="match status" value="1"/>
</dbReference>
<dbReference type="PROSITE" id="PS01064">
    <property type="entry name" value="PYRIDOX_OXIDASE"/>
    <property type="match status" value="1"/>
</dbReference>
<dbReference type="PANTHER" id="PTHR10851">
    <property type="entry name" value="PYRIDOXINE-5-PHOSPHATE OXIDASE"/>
    <property type="match status" value="1"/>
</dbReference>
<evidence type="ECO:0000256" key="7">
    <source>
        <dbReference type="PIRSR" id="PIRSR000190-2"/>
    </source>
</evidence>
<dbReference type="GO" id="GO:0004733">
    <property type="term" value="F:pyridoxamine phosphate oxidase activity"/>
    <property type="evidence" value="ECO:0007669"/>
    <property type="project" value="UniProtKB-UniRule"/>
</dbReference>
<keyword evidence="2 5" id="KW-0285">Flavoprotein</keyword>
<dbReference type="NCBIfam" id="TIGR00558">
    <property type="entry name" value="pdxH"/>
    <property type="match status" value="1"/>
</dbReference>
<feature type="binding site" evidence="5 7">
    <location>
        <position position="81"/>
    </location>
    <ligand>
        <name>FMN</name>
        <dbReference type="ChEBI" id="CHEBI:58210"/>
    </ligand>
</feature>
<dbReference type="NCBIfam" id="NF004231">
    <property type="entry name" value="PRK05679.1"/>
    <property type="match status" value="1"/>
</dbReference>
<feature type="domain" description="Pyridoxamine 5'-phosphate oxidase N-terminal" evidence="8">
    <location>
        <begin position="33"/>
        <end position="155"/>
    </location>
</feature>
<evidence type="ECO:0000313" key="10">
    <source>
        <dbReference type="EMBL" id="RIH85202.1"/>
    </source>
</evidence>
<dbReference type="SUPFAM" id="SSF50475">
    <property type="entry name" value="FMN-binding split barrel"/>
    <property type="match status" value="1"/>
</dbReference>
<feature type="binding site" evidence="5 7">
    <location>
        <position position="82"/>
    </location>
    <ligand>
        <name>FMN</name>
        <dbReference type="ChEBI" id="CHEBI:58210"/>
    </ligand>
</feature>
<sequence length="211" mass="24776">MDIERLRYEYTKGSLELSDLSQDPFVQFGQWLEAALDARLKEPHGMTLSTVGPDGRPSSRVVLLRGHSPAGLVFYTNYRSRKGRDLEHNPYAALNFWWPELERQVRVEGRVHRLEPELSDAYFASRPYESQAGSASSPQSEPIPSREWLMERIAELTRRHPERIPRPEHWGGYRLEPDYFEFWQGRKNRLHDRFAYRLEPGEGWRIGRLAP</sequence>
<comment type="caution">
    <text evidence="10">The sequence shown here is derived from an EMBL/GenBank/DDBJ whole genome shotgun (WGS) entry which is preliminary data.</text>
</comment>
<evidence type="ECO:0000256" key="1">
    <source>
        <dbReference type="ARBA" id="ARBA00007301"/>
    </source>
</evidence>
<dbReference type="InterPro" id="IPR000659">
    <property type="entry name" value="Pyridox_Oxase"/>
</dbReference>
<feature type="binding site" evidence="5 7">
    <location>
        <position position="183"/>
    </location>
    <ligand>
        <name>FMN</name>
        <dbReference type="ChEBI" id="CHEBI:58210"/>
    </ligand>
</feature>
<dbReference type="InterPro" id="IPR012349">
    <property type="entry name" value="Split_barrel_FMN-bd"/>
</dbReference>
<dbReference type="InterPro" id="IPR019576">
    <property type="entry name" value="Pyridoxamine_oxidase_dimer_C"/>
</dbReference>
<dbReference type="EC" id="1.4.3.5" evidence="5"/>
<comment type="cofactor">
    <cofactor evidence="5 7">
        <name>FMN</name>
        <dbReference type="ChEBI" id="CHEBI:58210"/>
    </cofactor>
    <text evidence="5 7">Binds 1 FMN per subunit.</text>
</comment>
<evidence type="ECO:0000313" key="11">
    <source>
        <dbReference type="Proteomes" id="UP000265715"/>
    </source>
</evidence>
<keyword evidence="5" id="KW-0664">Pyridoxine biosynthesis</keyword>
<feature type="binding site" evidence="5 7">
    <location>
        <position position="193"/>
    </location>
    <ligand>
        <name>FMN</name>
        <dbReference type="ChEBI" id="CHEBI:58210"/>
    </ligand>
</feature>
<dbReference type="Proteomes" id="UP000265715">
    <property type="component" value="Unassembled WGS sequence"/>
</dbReference>
<proteinExistence type="inferred from homology"/>
<evidence type="ECO:0000256" key="6">
    <source>
        <dbReference type="PIRSR" id="PIRSR000190-1"/>
    </source>
</evidence>
<gene>
    <name evidence="5 10" type="primary">pdxH</name>
    <name evidence="10" type="ORF">Mterra_01775</name>
</gene>
<keyword evidence="4 5" id="KW-0560">Oxidoreductase</keyword>
<protein>
    <recommendedName>
        <fullName evidence="5">Pyridoxine/pyridoxamine 5'-phosphate oxidase</fullName>
        <ecNumber evidence="5">1.4.3.5</ecNumber>
    </recommendedName>
    <alternativeName>
        <fullName evidence="5">PNP/PMP oxidase</fullName>
        <shortName evidence="5">PNPOx</shortName>
    </alternativeName>
    <alternativeName>
        <fullName evidence="5">Pyridoxal 5'-phosphate synthase</fullName>
    </alternativeName>
</protein>
<accession>A0A399ERL3</accession>
<feature type="binding site" evidence="5 6">
    <location>
        <position position="130"/>
    </location>
    <ligand>
        <name>substrate</name>
    </ligand>
</feature>
<evidence type="ECO:0000256" key="2">
    <source>
        <dbReference type="ARBA" id="ARBA00022630"/>
    </source>
</evidence>
<keyword evidence="11" id="KW-1185">Reference proteome</keyword>
<organism evidence="10 11">
    <name type="scientific">Calidithermus terrae</name>
    <dbReference type="NCBI Taxonomy" id="1408545"/>
    <lineage>
        <taxon>Bacteria</taxon>
        <taxon>Thermotogati</taxon>
        <taxon>Deinococcota</taxon>
        <taxon>Deinococci</taxon>
        <taxon>Thermales</taxon>
        <taxon>Thermaceae</taxon>
        <taxon>Calidithermus</taxon>
    </lineage>
</organism>
<feature type="binding site" evidence="6">
    <location>
        <begin position="7"/>
        <end position="10"/>
    </location>
    <ligand>
        <name>substrate</name>
    </ligand>
</feature>
<evidence type="ECO:0000256" key="5">
    <source>
        <dbReference type="HAMAP-Rule" id="MF_01629"/>
    </source>
</evidence>
<dbReference type="OrthoDB" id="9780392at2"/>
<reference evidence="10 11" key="1">
    <citation type="submission" date="2018-08" db="EMBL/GenBank/DDBJ databases">
        <title>Meiothermus terrae DSM 26712 genome sequencing project.</title>
        <authorList>
            <person name="Da Costa M.S."/>
            <person name="Albuquerque L."/>
            <person name="Raposo P."/>
            <person name="Froufe H.J.C."/>
            <person name="Barroso C.S."/>
            <person name="Egas C."/>
        </authorList>
    </citation>
    <scope>NUCLEOTIDE SEQUENCE [LARGE SCALE GENOMIC DNA]</scope>
    <source>
        <strain evidence="10 11">DSM 26712</strain>
    </source>
</reference>
<evidence type="ECO:0000259" key="9">
    <source>
        <dbReference type="Pfam" id="PF10590"/>
    </source>
</evidence>
<name>A0A399ERL3_9DEIN</name>
<dbReference type="PANTHER" id="PTHR10851:SF0">
    <property type="entry name" value="PYRIDOXINE-5'-PHOSPHATE OXIDASE"/>
    <property type="match status" value="1"/>
</dbReference>
<dbReference type="GO" id="GO:0010181">
    <property type="term" value="F:FMN binding"/>
    <property type="evidence" value="ECO:0007669"/>
    <property type="project" value="UniProtKB-UniRule"/>
</dbReference>
<feature type="binding site" evidence="5">
    <location>
        <begin position="60"/>
        <end position="65"/>
    </location>
    <ligand>
        <name>FMN</name>
        <dbReference type="ChEBI" id="CHEBI:58210"/>
    </ligand>
</feature>
<dbReference type="Pfam" id="PF10590">
    <property type="entry name" value="PNP_phzG_C"/>
    <property type="match status" value="1"/>
</dbReference>
<dbReference type="EMBL" id="QXDL01000062">
    <property type="protein sequence ID" value="RIH85202.1"/>
    <property type="molecule type" value="Genomic_DNA"/>
</dbReference>
<evidence type="ECO:0000256" key="3">
    <source>
        <dbReference type="ARBA" id="ARBA00022643"/>
    </source>
</evidence>
<feature type="binding site" evidence="5 6">
    <location>
        <position position="126"/>
    </location>
    <ligand>
        <name>substrate</name>
    </ligand>
</feature>
<dbReference type="HAMAP" id="MF_01629">
    <property type="entry name" value="PdxH"/>
    <property type="match status" value="1"/>
</dbReference>
<comment type="pathway">
    <text evidence="5">Cofactor metabolism; pyridoxal 5'-phosphate salvage; pyridoxal 5'-phosphate from pyridoxamine 5'-phosphate: step 1/1.</text>
</comment>
<dbReference type="UniPathway" id="UPA01068">
    <property type="reaction ID" value="UER00304"/>
</dbReference>
<feature type="binding site" evidence="5 6">
    <location>
        <begin position="189"/>
        <end position="191"/>
    </location>
    <ligand>
        <name>substrate</name>
    </ligand>
</feature>
<feature type="binding site" evidence="5 7">
    <location>
        <begin position="75"/>
        <end position="76"/>
    </location>
    <ligand>
        <name>FMN</name>
        <dbReference type="ChEBI" id="CHEBI:58210"/>
    </ligand>
</feature>
<feature type="binding site" evidence="5 6">
    <location>
        <position position="65"/>
    </location>
    <ligand>
        <name>substrate</name>
    </ligand>
</feature>
<feature type="binding site" evidence="5 6">
    <location>
        <position position="122"/>
    </location>
    <ligand>
        <name>substrate</name>
    </ligand>
</feature>
<comment type="catalytic activity">
    <reaction evidence="5">
        <text>pyridoxine 5'-phosphate + O2 = pyridoxal 5'-phosphate + H2O2</text>
        <dbReference type="Rhea" id="RHEA:15149"/>
        <dbReference type="ChEBI" id="CHEBI:15379"/>
        <dbReference type="ChEBI" id="CHEBI:16240"/>
        <dbReference type="ChEBI" id="CHEBI:58589"/>
        <dbReference type="ChEBI" id="CHEBI:597326"/>
        <dbReference type="EC" id="1.4.3.5"/>
    </reaction>
</comment>
<comment type="similarity">
    <text evidence="1 5">Belongs to the pyridoxamine 5'-phosphate oxidase family.</text>
</comment>
<dbReference type="Gene3D" id="2.30.110.10">
    <property type="entry name" value="Electron Transport, Fmn-binding Protein, Chain A"/>
    <property type="match status" value="1"/>
</dbReference>
<evidence type="ECO:0000259" key="8">
    <source>
        <dbReference type="Pfam" id="PF01243"/>
    </source>
</evidence>
<keyword evidence="3 5" id="KW-0288">FMN</keyword>
<dbReference type="InterPro" id="IPR019740">
    <property type="entry name" value="Pyridox_Oxase_CS"/>
</dbReference>
<dbReference type="RefSeq" id="WP_119314894.1">
    <property type="nucleotide sequence ID" value="NZ_QXDL01000062.1"/>
</dbReference>
<comment type="subunit">
    <text evidence="5">Homodimer.</text>
</comment>
<feature type="domain" description="Pyridoxine 5'-phosphate oxidase dimerisation C-terminal" evidence="9">
    <location>
        <begin position="170"/>
        <end position="211"/>
    </location>
</feature>
<comment type="function">
    <text evidence="5">Catalyzes the oxidation of either pyridoxine 5'-phosphate (PNP) or pyridoxamine 5'-phosphate (PMP) into pyridoxal 5'-phosphate (PLP).</text>
</comment>
<dbReference type="GO" id="GO:0008615">
    <property type="term" value="P:pyridoxine biosynthetic process"/>
    <property type="evidence" value="ECO:0007669"/>
    <property type="project" value="UniProtKB-UniRule"/>
</dbReference>
<dbReference type="AlphaFoldDB" id="A0A399ERL3"/>
<feature type="binding site" evidence="5 7">
    <location>
        <begin position="139"/>
        <end position="140"/>
    </location>
    <ligand>
        <name>FMN</name>
        <dbReference type="ChEBI" id="CHEBI:58210"/>
    </ligand>
</feature>
<evidence type="ECO:0000256" key="4">
    <source>
        <dbReference type="ARBA" id="ARBA00023002"/>
    </source>
</evidence>
<feature type="binding site" evidence="5 7">
    <location>
        <position position="104"/>
    </location>
    <ligand>
        <name>FMN</name>
        <dbReference type="ChEBI" id="CHEBI:58210"/>
    </ligand>
</feature>
<dbReference type="Pfam" id="PF01243">
    <property type="entry name" value="PNPOx_N"/>
    <property type="match status" value="1"/>
</dbReference>
<dbReference type="InterPro" id="IPR011576">
    <property type="entry name" value="Pyridox_Oxase_N"/>
</dbReference>
<comment type="pathway">
    <text evidence="5">Cofactor metabolism; pyridoxal 5'-phosphate salvage; pyridoxal 5'-phosphate from pyridoxine 5'-phosphate: step 1/1.</text>
</comment>